<dbReference type="EC" id="2.1.1.33" evidence="7"/>
<name>A0A2Z4AEI3_9BACT</name>
<dbReference type="HAMAP" id="MF_01057">
    <property type="entry name" value="tRNA_methyltr_TrmB"/>
    <property type="match status" value="1"/>
</dbReference>
<dbReference type="PANTHER" id="PTHR23417">
    <property type="entry name" value="3-DEOXY-D-MANNO-OCTULOSONIC-ACID TRANSFERASE/TRNA GUANINE-N 7 - -METHYLTRANSFERASE"/>
    <property type="match status" value="1"/>
</dbReference>
<dbReference type="EMBL" id="CP029803">
    <property type="protein sequence ID" value="AWT60759.1"/>
    <property type="molecule type" value="Genomic_DNA"/>
</dbReference>
<dbReference type="Gene3D" id="3.40.50.150">
    <property type="entry name" value="Vaccinia Virus protein VP39"/>
    <property type="match status" value="1"/>
</dbReference>
<evidence type="ECO:0000256" key="1">
    <source>
        <dbReference type="ARBA" id="ARBA00000142"/>
    </source>
</evidence>
<dbReference type="InterPro" id="IPR029063">
    <property type="entry name" value="SAM-dependent_MTases_sf"/>
</dbReference>
<evidence type="ECO:0000256" key="2">
    <source>
        <dbReference type="ARBA" id="ARBA00003015"/>
    </source>
</evidence>
<evidence type="ECO:0000313" key="8">
    <source>
        <dbReference type="EMBL" id="AWT60759.1"/>
    </source>
</evidence>
<feature type="binding site" evidence="7">
    <location>
        <position position="25"/>
    </location>
    <ligand>
        <name>S-adenosyl-L-methionine</name>
        <dbReference type="ChEBI" id="CHEBI:59789"/>
    </ligand>
</feature>
<feature type="binding site" evidence="7">
    <location>
        <position position="50"/>
    </location>
    <ligand>
        <name>S-adenosyl-L-methionine</name>
        <dbReference type="ChEBI" id="CHEBI:59789"/>
    </ligand>
</feature>
<reference evidence="8 9" key="1">
    <citation type="submission" date="2018-06" db="EMBL/GenBank/DDBJ databases">
        <title>Draft Genome Sequence of a Novel Marine Bacterium Related to the Verrucomicrobia.</title>
        <authorList>
            <person name="Vosseberg J."/>
            <person name="Martijn J."/>
            <person name="Ettema T.J.G."/>
        </authorList>
    </citation>
    <scope>NUCLEOTIDE SEQUENCE [LARGE SCALE GENOMIC DNA]</scope>
    <source>
        <strain evidence="8">TARA_B100001123</strain>
    </source>
</reference>
<keyword evidence="6 7" id="KW-0819">tRNA processing</keyword>
<organism evidence="8 9">
    <name type="scientific">Candidatus Moanibacter tarae</name>
    <dbReference type="NCBI Taxonomy" id="2200854"/>
    <lineage>
        <taxon>Bacteria</taxon>
        <taxon>Pseudomonadati</taxon>
        <taxon>Verrucomicrobiota</taxon>
        <taxon>Opitutia</taxon>
        <taxon>Puniceicoccales</taxon>
        <taxon>Puniceicoccales incertae sedis</taxon>
        <taxon>Candidatus Moanibacter</taxon>
    </lineage>
</organism>
<evidence type="ECO:0000256" key="3">
    <source>
        <dbReference type="ARBA" id="ARBA00022603"/>
    </source>
</evidence>
<dbReference type="NCBIfam" id="TIGR00091">
    <property type="entry name" value="tRNA (guanosine(46)-N7)-methyltransferase TrmB"/>
    <property type="match status" value="1"/>
</dbReference>
<dbReference type="GO" id="GO:0008176">
    <property type="term" value="F:tRNA (guanine(46)-N7)-methyltransferase activity"/>
    <property type="evidence" value="ECO:0007669"/>
    <property type="project" value="UniProtKB-UniRule"/>
</dbReference>
<dbReference type="UniPathway" id="UPA00989"/>
<feature type="binding site" evidence="7">
    <location>
        <position position="104"/>
    </location>
    <ligand>
        <name>substrate</name>
    </ligand>
</feature>
<feature type="binding site" evidence="7">
    <location>
        <begin position="168"/>
        <end position="171"/>
    </location>
    <ligand>
        <name>substrate</name>
    </ligand>
</feature>
<dbReference type="KEGG" id="mtar:DF168_01979"/>
<dbReference type="GO" id="GO:0043527">
    <property type="term" value="C:tRNA methyltransferase complex"/>
    <property type="evidence" value="ECO:0007669"/>
    <property type="project" value="TreeGrafter"/>
</dbReference>
<comment type="pathway">
    <text evidence="7">tRNA modification; N(7)-methylguanine-tRNA biosynthesis.</text>
</comment>
<comment type="catalytic activity">
    <reaction evidence="1 7">
        <text>guanosine(46) in tRNA + S-adenosyl-L-methionine = N(7)-methylguanosine(46) in tRNA + S-adenosyl-L-homocysteine</text>
        <dbReference type="Rhea" id="RHEA:42708"/>
        <dbReference type="Rhea" id="RHEA-COMP:10188"/>
        <dbReference type="Rhea" id="RHEA-COMP:10189"/>
        <dbReference type="ChEBI" id="CHEBI:57856"/>
        <dbReference type="ChEBI" id="CHEBI:59789"/>
        <dbReference type="ChEBI" id="CHEBI:74269"/>
        <dbReference type="ChEBI" id="CHEBI:74480"/>
        <dbReference type="EC" id="2.1.1.33"/>
    </reaction>
</comment>
<feature type="binding site" evidence="7">
    <location>
        <position position="77"/>
    </location>
    <ligand>
        <name>S-adenosyl-L-methionine</name>
        <dbReference type="ChEBI" id="CHEBI:59789"/>
    </ligand>
</feature>
<comment type="function">
    <text evidence="2 7">Catalyzes the formation of N(7)-methylguanine at position 46 (m7G46) in tRNA.</text>
</comment>
<keyword evidence="5 7" id="KW-0949">S-adenosyl-L-methionine</keyword>
<protein>
    <recommendedName>
        <fullName evidence="7">tRNA (guanine-N(7)-)-methyltransferase</fullName>
        <ecNumber evidence="7">2.1.1.33</ecNumber>
    </recommendedName>
    <alternativeName>
        <fullName evidence="7">tRNA (guanine(46)-N(7))-methyltransferase</fullName>
    </alternativeName>
    <alternativeName>
        <fullName evidence="7">tRNA(m7G46)-methyltransferase</fullName>
    </alternativeName>
</protein>
<evidence type="ECO:0000313" key="9">
    <source>
        <dbReference type="Proteomes" id="UP000247465"/>
    </source>
</evidence>
<feature type="binding site" evidence="7">
    <location>
        <position position="136"/>
    </location>
    <ligand>
        <name>substrate</name>
    </ligand>
</feature>
<dbReference type="PROSITE" id="PS51625">
    <property type="entry name" value="SAM_MT_TRMB"/>
    <property type="match status" value="1"/>
</dbReference>
<comment type="similarity">
    <text evidence="7">Belongs to the class I-like SAM-binding methyltransferase superfamily. TrmB family.</text>
</comment>
<evidence type="ECO:0000256" key="4">
    <source>
        <dbReference type="ARBA" id="ARBA00022679"/>
    </source>
</evidence>
<evidence type="ECO:0000256" key="6">
    <source>
        <dbReference type="ARBA" id="ARBA00022694"/>
    </source>
</evidence>
<sequence>MRIRNAALKRRCIDLYEAPTRLTLEIGCGHGHFLAAYAETFPRERCLGVDIIRRRLVKALRKKNNKTLGNLDFLQAEGSEIIQALPPRVSLAKVFIIFSDPWPKKKHHKNRLIQVPFLRRLGKRMEEGGELCFRTDYEPYFDWTRELIDFSSDWFIDSKRAWPFEKETVFERLLGKYQSLVAVRGNCVGSRENK</sequence>
<dbReference type="PANTHER" id="PTHR23417:SF14">
    <property type="entry name" value="PENTACOTRIPEPTIDE-REPEAT REGION OF PRORP DOMAIN-CONTAINING PROTEIN"/>
    <property type="match status" value="1"/>
</dbReference>
<proteinExistence type="inferred from homology"/>
<dbReference type="InterPro" id="IPR055361">
    <property type="entry name" value="tRNA_methyltr_TrmB_bact"/>
</dbReference>
<keyword evidence="4 7" id="KW-0808">Transferase</keyword>
<dbReference type="Pfam" id="PF02390">
    <property type="entry name" value="Methyltransf_4"/>
    <property type="match status" value="1"/>
</dbReference>
<dbReference type="AlphaFoldDB" id="A0A2Z4AEI3"/>
<dbReference type="CDD" id="cd02440">
    <property type="entry name" value="AdoMet_MTases"/>
    <property type="match status" value="1"/>
</dbReference>
<dbReference type="SUPFAM" id="SSF53335">
    <property type="entry name" value="S-adenosyl-L-methionine-dependent methyltransferases"/>
    <property type="match status" value="1"/>
</dbReference>
<gene>
    <name evidence="7 8" type="primary">trmB</name>
    <name evidence="8" type="ORF">DF168_01979</name>
</gene>
<evidence type="ECO:0000256" key="7">
    <source>
        <dbReference type="HAMAP-Rule" id="MF_01057"/>
    </source>
</evidence>
<accession>A0A2Z4AEI3</accession>
<feature type="binding site" evidence="7">
    <location>
        <position position="100"/>
    </location>
    <ligand>
        <name>S-adenosyl-L-methionine</name>
        <dbReference type="ChEBI" id="CHEBI:59789"/>
    </ligand>
</feature>
<keyword evidence="3 7" id="KW-0489">Methyltransferase</keyword>
<dbReference type="InterPro" id="IPR003358">
    <property type="entry name" value="tRNA_(Gua-N-7)_MeTrfase_Trmb"/>
</dbReference>
<dbReference type="Proteomes" id="UP000247465">
    <property type="component" value="Chromosome"/>
</dbReference>
<comment type="caution">
    <text evidence="7">Lacks conserved residue(s) required for the propagation of feature annotation.</text>
</comment>
<evidence type="ECO:0000256" key="5">
    <source>
        <dbReference type="ARBA" id="ARBA00022691"/>
    </source>
</evidence>